<feature type="transmembrane region" description="Helical" evidence="2">
    <location>
        <begin position="28"/>
        <end position="49"/>
    </location>
</feature>
<feature type="compositionally biased region" description="Polar residues" evidence="1">
    <location>
        <begin position="1"/>
        <end position="21"/>
    </location>
</feature>
<reference evidence="3 4" key="1">
    <citation type="journal article" date="2012" name="J. Bacteriol.">
        <title>De Novo Genome Project of Cupriavidus basilensis OR16.</title>
        <authorList>
            <person name="Cserhati M."/>
            <person name="Kriszt B."/>
            <person name="Szoboszlay S."/>
            <person name="Toth A."/>
            <person name="Szabo I."/>
            <person name="Tancsics A."/>
            <person name="Nagy I."/>
            <person name="Horvath B."/>
            <person name="Nagy I."/>
            <person name="Kukolya J."/>
        </authorList>
    </citation>
    <scope>NUCLEOTIDE SEQUENCE [LARGE SCALE GENOMIC DNA]</scope>
    <source>
        <strain evidence="3 4">OR16</strain>
    </source>
</reference>
<evidence type="ECO:0000313" key="4">
    <source>
        <dbReference type="Proteomes" id="UP000005808"/>
    </source>
</evidence>
<feature type="compositionally biased region" description="Low complexity" evidence="1">
    <location>
        <begin position="238"/>
        <end position="247"/>
    </location>
</feature>
<protein>
    <submittedName>
        <fullName evidence="3">Major facilitator transporter</fullName>
    </submittedName>
</protein>
<evidence type="ECO:0000256" key="2">
    <source>
        <dbReference type="SAM" id="Phobius"/>
    </source>
</evidence>
<feature type="region of interest" description="Disordered" evidence="1">
    <location>
        <begin position="1"/>
        <end position="26"/>
    </location>
</feature>
<evidence type="ECO:0000256" key="1">
    <source>
        <dbReference type="SAM" id="MobiDB-lite"/>
    </source>
</evidence>
<gene>
    <name evidence="3" type="ORF">OR16_13169</name>
</gene>
<feature type="compositionally biased region" description="Basic and acidic residues" evidence="1">
    <location>
        <begin position="319"/>
        <end position="340"/>
    </location>
</feature>
<evidence type="ECO:0000313" key="3">
    <source>
        <dbReference type="EMBL" id="EHP42605.1"/>
    </source>
</evidence>
<feature type="region of interest" description="Disordered" evidence="1">
    <location>
        <begin position="238"/>
        <end position="282"/>
    </location>
</feature>
<proteinExistence type="predicted"/>
<dbReference type="EMBL" id="AHJE01000030">
    <property type="protein sequence ID" value="EHP42605.1"/>
    <property type="molecule type" value="Genomic_DNA"/>
</dbReference>
<comment type="caution">
    <text evidence="3">The sequence shown here is derived from an EMBL/GenBank/DDBJ whole genome shotgun (WGS) entry which is preliminary data.</text>
</comment>
<keyword evidence="2" id="KW-0472">Membrane</keyword>
<keyword evidence="2" id="KW-1133">Transmembrane helix</keyword>
<organism evidence="3 4">
    <name type="scientific">Cupriavidus basilensis OR16</name>
    <dbReference type="NCBI Taxonomy" id="1127483"/>
    <lineage>
        <taxon>Bacteria</taxon>
        <taxon>Pseudomonadati</taxon>
        <taxon>Pseudomonadota</taxon>
        <taxon>Betaproteobacteria</taxon>
        <taxon>Burkholderiales</taxon>
        <taxon>Burkholderiaceae</taxon>
        <taxon>Cupriavidus</taxon>
    </lineage>
</organism>
<dbReference type="Proteomes" id="UP000005808">
    <property type="component" value="Unassembled WGS sequence"/>
</dbReference>
<dbReference type="AlphaFoldDB" id="H1S4C2"/>
<keyword evidence="2" id="KW-0812">Transmembrane</keyword>
<feature type="region of interest" description="Disordered" evidence="1">
    <location>
        <begin position="313"/>
        <end position="351"/>
    </location>
</feature>
<feature type="region of interest" description="Disordered" evidence="1">
    <location>
        <begin position="121"/>
        <end position="161"/>
    </location>
</feature>
<name>H1S4C2_9BURK</name>
<feature type="region of interest" description="Disordered" evidence="1">
    <location>
        <begin position="395"/>
        <end position="419"/>
    </location>
</feature>
<accession>H1S4C2</accession>
<sequence length="419" mass="42748">MSCPASTLNKASPRITPSTPGTPGMPELTGTLTLGFAAAVGVMVINLFAAQPLTGPVSAALGLPPAWRGLVAMLPQLGYATGLLLAGVRGHAGGGGSGLVGHGLLPGGICRWRRHLRDPDAGAAGRADGTARAARARGGQCDERTDAGHPAVAPAGQPAGRRGRMAGLLRRAGGAGRLAGSRAAALAAKPQAGRRPSLCQPDRLDVAIAAQPAGAAPACLDRGAVDGRLQRLLDRGGPAAGAAAVRARQPRRGAVRAGRRGRRGGGASGRPPGRSGPWPCRHRGIATGRAGCVVAGRRGCRWLVRLCGRSAPHAGDWPAGDRRHGAGCRRDRRPDLRPARDQPAGRGRARAPQRLVRGDLLRRWRGGRAGGRRRLGAWRLAGGVPGRARLCRAQPDGARPHAAKPCGADGGLAPDGLVT</sequence>
<feature type="compositionally biased region" description="Low complexity" evidence="1">
    <location>
        <begin position="121"/>
        <end position="139"/>
    </location>
</feature>
<feature type="compositionally biased region" description="Basic residues" evidence="1">
    <location>
        <begin position="248"/>
        <end position="263"/>
    </location>
</feature>
<feature type="compositionally biased region" description="Low complexity" evidence="1">
    <location>
        <begin position="341"/>
        <end position="351"/>
    </location>
</feature>